<organism evidence="4 5">
    <name type="scientific">Riccia fluitans</name>
    <dbReference type="NCBI Taxonomy" id="41844"/>
    <lineage>
        <taxon>Eukaryota</taxon>
        <taxon>Viridiplantae</taxon>
        <taxon>Streptophyta</taxon>
        <taxon>Embryophyta</taxon>
        <taxon>Marchantiophyta</taxon>
        <taxon>Marchantiopsida</taxon>
        <taxon>Marchantiidae</taxon>
        <taxon>Marchantiales</taxon>
        <taxon>Ricciaceae</taxon>
        <taxon>Riccia</taxon>
    </lineage>
</organism>
<dbReference type="AlphaFoldDB" id="A0ABD1YDY9"/>
<reference evidence="4 5" key="1">
    <citation type="submission" date="2024-09" db="EMBL/GenBank/DDBJ databases">
        <title>Chromosome-scale assembly of Riccia fluitans.</title>
        <authorList>
            <person name="Paukszto L."/>
            <person name="Sawicki J."/>
            <person name="Karawczyk K."/>
            <person name="Piernik-Szablinska J."/>
            <person name="Szczecinska M."/>
            <person name="Mazdziarz M."/>
        </authorList>
    </citation>
    <scope>NUCLEOTIDE SEQUENCE [LARGE SCALE GENOMIC DNA]</scope>
    <source>
        <strain evidence="4">Rf_01</strain>
        <tissue evidence="4">Aerial parts of the thallus</tissue>
    </source>
</reference>
<keyword evidence="5" id="KW-1185">Reference proteome</keyword>
<name>A0ABD1YDY9_9MARC</name>
<evidence type="ECO:0000313" key="5">
    <source>
        <dbReference type="Proteomes" id="UP001605036"/>
    </source>
</evidence>
<keyword evidence="2" id="KW-0479">Metal-binding</keyword>
<dbReference type="Proteomes" id="UP001605036">
    <property type="component" value="Unassembled WGS sequence"/>
</dbReference>
<evidence type="ECO:0000259" key="3">
    <source>
        <dbReference type="Pfam" id="PF13359"/>
    </source>
</evidence>
<evidence type="ECO:0000256" key="2">
    <source>
        <dbReference type="ARBA" id="ARBA00022723"/>
    </source>
</evidence>
<gene>
    <name evidence="4" type="ORF">R1flu_013634</name>
</gene>
<evidence type="ECO:0000313" key="4">
    <source>
        <dbReference type="EMBL" id="KAL2628948.1"/>
    </source>
</evidence>
<dbReference type="InterPro" id="IPR027806">
    <property type="entry name" value="HARBI1_dom"/>
</dbReference>
<evidence type="ECO:0000256" key="1">
    <source>
        <dbReference type="ARBA" id="ARBA00001968"/>
    </source>
</evidence>
<dbReference type="GO" id="GO:0046872">
    <property type="term" value="F:metal ion binding"/>
    <property type="evidence" value="ECO:0007669"/>
    <property type="project" value="UniProtKB-KW"/>
</dbReference>
<comment type="cofactor">
    <cofactor evidence="1">
        <name>a divalent metal cation</name>
        <dbReference type="ChEBI" id="CHEBI:60240"/>
    </cofactor>
</comment>
<sequence>MVDPVVPINDGFELQPYLLGDQGYAMHPWLMVSFSITGMSTPAQHFYNRKHVQGRLSIERAFWLLKARFKISKNGIASSVGWVGKFIHAICILHNVIFINRLGHDDIPSALERVLKKERAAKNLRMRRQGRPDRPDSGHEVRDALVAYVMSKNK</sequence>
<accession>A0ABD1YDY9</accession>
<comment type="caution">
    <text evidence="4">The sequence shown here is derived from an EMBL/GenBank/DDBJ whole genome shotgun (WGS) entry which is preliminary data.</text>
</comment>
<dbReference type="EMBL" id="JBHFFA010000004">
    <property type="protein sequence ID" value="KAL2628948.1"/>
    <property type="molecule type" value="Genomic_DNA"/>
</dbReference>
<proteinExistence type="predicted"/>
<feature type="domain" description="DDE Tnp4" evidence="3">
    <location>
        <begin position="14"/>
        <end position="95"/>
    </location>
</feature>
<protein>
    <recommendedName>
        <fullName evidence="3">DDE Tnp4 domain-containing protein</fullName>
    </recommendedName>
</protein>
<dbReference type="Pfam" id="PF13359">
    <property type="entry name" value="DDE_Tnp_4"/>
    <property type="match status" value="1"/>
</dbReference>